<gene>
    <name evidence="2" type="ORF">C7450_112253</name>
</gene>
<evidence type="ECO:0000313" key="3">
    <source>
        <dbReference type="Proteomes" id="UP000248021"/>
    </source>
</evidence>
<dbReference type="AlphaFoldDB" id="A0A2V3TYE3"/>
<dbReference type="InterPro" id="IPR042204">
    <property type="entry name" value="2Fe-2S-bd_N"/>
</dbReference>
<proteinExistence type="predicted"/>
<dbReference type="InterPro" id="IPR036010">
    <property type="entry name" value="2Fe-2S_ferredoxin-like_sf"/>
</dbReference>
<comment type="caution">
    <text evidence="2">The sequence shown here is derived from an EMBL/GenBank/DDBJ whole genome shotgun (WGS) entry which is preliminary data.</text>
</comment>
<protein>
    <submittedName>
        <fullName evidence="2">2Fe-2S iron-sulfur cluster protein</fullName>
    </submittedName>
</protein>
<dbReference type="Proteomes" id="UP000248021">
    <property type="component" value="Unassembled WGS sequence"/>
</dbReference>
<dbReference type="Gene3D" id="3.10.20.440">
    <property type="entry name" value="2Fe-2S iron-sulphur cluster binding domain, sarcosine oxidase, alpha subunit, N-terminal domain"/>
    <property type="match status" value="1"/>
</dbReference>
<reference evidence="2 3" key="1">
    <citation type="submission" date="2018-05" db="EMBL/GenBank/DDBJ databases">
        <title>Genomic Encyclopedia of Type Strains, Phase IV (KMG-IV): sequencing the most valuable type-strain genomes for metagenomic binning, comparative biology and taxonomic classification.</title>
        <authorList>
            <person name="Goeker M."/>
        </authorList>
    </citation>
    <scope>NUCLEOTIDE SEQUENCE [LARGE SCALE GENOMIC DNA]</scope>
    <source>
        <strain evidence="2 3">DSM 6462</strain>
    </source>
</reference>
<organism evidence="2 3">
    <name type="scientific">Chelatococcus asaccharovorans</name>
    <dbReference type="NCBI Taxonomy" id="28210"/>
    <lineage>
        <taxon>Bacteria</taxon>
        <taxon>Pseudomonadati</taxon>
        <taxon>Pseudomonadota</taxon>
        <taxon>Alphaproteobacteria</taxon>
        <taxon>Hyphomicrobiales</taxon>
        <taxon>Chelatococcaceae</taxon>
        <taxon>Chelatococcus</taxon>
    </lineage>
</organism>
<dbReference type="GO" id="GO:0016491">
    <property type="term" value="F:oxidoreductase activity"/>
    <property type="evidence" value="ECO:0007669"/>
    <property type="project" value="UniProtKB-KW"/>
</dbReference>
<keyword evidence="1" id="KW-0560">Oxidoreductase</keyword>
<evidence type="ECO:0000256" key="1">
    <source>
        <dbReference type="ARBA" id="ARBA00023002"/>
    </source>
</evidence>
<accession>A0A2V3TYE3</accession>
<dbReference type="RefSeq" id="WP_425351261.1">
    <property type="nucleotide sequence ID" value="NZ_JAHBRY010000002.1"/>
</dbReference>
<evidence type="ECO:0000313" key="2">
    <source>
        <dbReference type="EMBL" id="PXW54224.1"/>
    </source>
</evidence>
<dbReference type="SUPFAM" id="SSF54292">
    <property type="entry name" value="2Fe-2S ferredoxin-like"/>
    <property type="match status" value="1"/>
</dbReference>
<sequence length="108" mass="11260">MVESAALKTAGGGGNGKAMRIVRLAETGRPPVTFTLDGLKAEALAGDTLLVAILAADGFVRTSEFGDGPRAGFCWMGACQDCWVTVEGRGRLRACSTPVEDGMKVIRT</sequence>
<dbReference type="GO" id="GO:0051536">
    <property type="term" value="F:iron-sulfur cluster binding"/>
    <property type="evidence" value="ECO:0007669"/>
    <property type="project" value="InterPro"/>
</dbReference>
<dbReference type="Pfam" id="PF13510">
    <property type="entry name" value="Fer2_4"/>
    <property type="match status" value="1"/>
</dbReference>
<keyword evidence="3" id="KW-1185">Reference proteome</keyword>
<dbReference type="EMBL" id="QJJK01000012">
    <property type="protein sequence ID" value="PXW54224.1"/>
    <property type="molecule type" value="Genomic_DNA"/>
</dbReference>
<name>A0A2V3TYE3_9HYPH</name>